<proteinExistence type="predicted"/>
<dbReference type="AlphaFoldDB" id="A0A8J2P1F6"/>
<evidence type="ECO:0000313" key="3">
    <source>
        <dbReference type="Proteomes" id="UP000708208"/>
    </source>
</evidence>
<comment type="caution">
    <text evidence="2">The sequence shown here is derived from an EMBL/GenBank/DDBJ whole genome shotgun (WGS) entry which is preliminary data.</text>
</comment>
<keyword evidence="1" id="KW-0472">Membrane</keyword>
<evidence type="ECO:0000313" key="2">
    <source>
        <dbReference type="EMBL" id="CAG7720409.1"/>
    </source>
</evidence>
<name>A0A8J2P1F6_9HEXA</name>
<sequence>MKMSEGESQLPIYLALLTIAVLLSVALEVMWGLFGILG</sequence>
<keyword evidence="1" id="KW-1133">Transmembrane helix</keyword>
<evidence type="ECO:0000256" key="1">
    <source>
        <dbReference type="SAM" id="Phobius"/>
    </source>
</evidence>
<protein>
    <submittedName>
        <fullName evidence="2">Uncharacterized protein</fullName>
    </submittedName>
</protein>
<reference evidence="2" key="1">
    <citation type="submission" date="2021-06" db="EMBL/GenBank/DDBJ databases">
        <authorList>
            <person name="Hodson N. C."/>
            <person name="Mongue J. A."/>
            <person name="Jaron S. K."/>
        </authorList>
    </citation>
    <scope>NUCLEOTIDE SEQUENCE</scope>
</reference>
<feature type="non-terminal residue" evidence="2">
    <location>
        <position position="38"/>
    </location>
</feature>
<gene>
    <name evidence="2" type="ORF">AFUS01_LOCUS9686</name>
</gene>
<keyword evidence="3" id="KW-1185">Reference proteome</keyword>
<keyword evidence="1" id="KW-0812">Transmembrane</keyword>
<accession>A0A8J2P1F6</accession>
<organism evidence="2 3">
    <name type="scientific">Allacma fusca</name>
    <dbReference type="NCBI Taxonomy" id="39272"/>
    <lineage>
        <taxon>Eukaryota</taxon>
        <taxon>Metazoa</taxon>
        <taxon>Ecdysozoa</taxon>
        <taxon>Arthropoda</taxon>
        <taxon>Hexapoda</taxon>
        <taxon>Collembola</taxon>
        <taxon>Symphypleona</taxon>
        <taxon>Sminthuridae</taxon>
        <taxon>Allacma</taxon>
    </lineage>
</organism>
<dbReference type="EMBL" id="CAJVCH010070377">
    <property type="protein sequence ID" value="CAG7720409.1"/>
    <property type="molecule type" value="Genomic_DNA"/>
</dbReference>
<dbReference type="Proteomes" id="UP000708208">
    <property type="component" value="Unassembled WGS sequence"/>
</dbReference>
<feature type="transmembrane region" description="Helical" evidence="1">
    <location>
        <begin position="12"/>
        <end position="37"/>
    </location>
</feature>